<organism evidence="2 3">
    <name type="scientific">Acinetobacter gerneri</name>
    <dbReference type="NCBI Taxonomy" id="202952"/>
    <lineage>
        <taxon>Bacteria</taxon>
        <taxon>Pseudomonadati</taxon>
        <taxon>Pseudomonadota</taxon>
        <taxon>Gammaproteobacteria</taxon>
        <taxon>Moraxellales</taxon>
        <taxon>Moraxellaceae</taxon>
        <taxon>Acinetobacter</taxon>
    </lineage>
</organism>
<sequence length="144" mass="16477">MKNFKLFLILFFSLSLIACEKKTLYFTPEATGYIYDSVTKKPINNLTANVGFDGLTAIKDSQIKLESGGKFTLLPVVKEFYIFSPKTQKYNDIPPHIYIGVQPYSPKVIDYSEFSWKQLPANLSGTYNYRKINLGIIYLDPEKP</sequence>
<gene>
    <name evidence="2" type="ORF">RFH51_11505</name>
</gene>
<evidence type="ECO:0000313" key="3">
    <source>
        <dbReference type="Proteomes" id="UP001243195"/>
    </source>
</evidence>
<dbReference type="EMBL" id="JAVIDA010000015">
    <property type="protein sequence ID" value="MDQ9072084.1"/>
    <property type="molecule type" value="Genomic_DNA"/>
</dbReference>
<accession>A0AAW8JJR1</accession>
<dbReference type="GeneID" id="84211047"/>
<name>A0AAW8JJR1_9GAMM</name>
<protein>
    <recommendedName>
        <fullName evidence="4">Lipoprotein</fullName>
    </recommendedName>
</protein>
<dbReference type="RefSeq" id="WP_004868138.1">
    <property type="nucleotide sequence ID" value="NZ_JASVDU010000008.1"/>
</dbReference>
<dbReference type="PROSITE" id="PS51257">
    <property type="entry name" value="PROKAR_LIPOPROTEIN"/>
    <property type="match status" value="1"/>
</dbReference>
<dbReference type="Proteomes" id="UP001243195">
    <property type="component" value="Unassembled WGS sequence"/>
</dbReference>
<evidence type="ECO:0008006" key="4">
    <source>
        <dbReference type="Google" id="ProtNLM"/>
    </source>
</evidence>
<reference evidence="2" key="1">
    <citation type="submission" date="2023-08" db="EMBL/GenBank/DDBJ databases">
        <title>Emergence of clinically-relevant ST2 carbapenem-resistant Acinetobacter baumannii strains in hospital sewages in Zhejiang, East of China.</title>
        <authorList>
            <person name="Kaichao C."/>
            <person name="Zhang R."/>
        </authorList>
    </citation>
    <scope>NUCLEOTIDE SEQUENCE</scope>
    <source>
        <strain evidence="2">M-SY-60</strain>
    </source>
</reference>
<evidence type="ECO:0000313" key="2">
    <source>
        <dbReference type="EMBL" id="MDQ9072084.1"/>
    </source>
</evidence>
<dbReference type="AlphaFoldDB" id="A0AAW8JJR1"/>
<comment type="caution">
    <text evidence="2">The sequence shown here is derived from an EMBL/GenBank/DDBJ whole genome shotgun (WGS) entry which is preliminary data.</text>
</comment>
<feature type="signal peptide" evidence="1">
    <location>
        <begin position="1"/>
        <end position="18"/>
    </location>
</feature>
<evidence type="ECO:0000256" key="1">
    <source>
        <dbReference type="SAM" id="SignalP"/>
    </source>
</evidence>
<feature type="chain" id="PRO_5043903043" description="Lipoprotein" evidence="1">
    <location>
        <begin position="19"/>
        <end position="144"/>
    </location>
</feature>
<keyword evidence="1" id="KW-0732">Signal</keyword>
<proteinExistence type="predicted"/>